<organism evidence="6 7">
    <name type="scientific">Yoonia vestfoldensis</name>
    <dbReference type="NCBI Taxonomy" id="245188"/>
    <lineage>
        <taxon>Bacteria</taxon>
        <taxon>Pseudomonadati</taxon>
        <taxon>Pseudomonadota</taxon>
        <taxon>Alphaproteobacteria</taxon>
        <taxon>Rhodobacterales</taxon>
        <taxon>Paracoccaceae</taxon>
        <taxon>Yoonia</taxon>
    </lineage>
</organism>
<dbReference type="SUPFAM" id="SSF53850">
    <property type="entry name" value="Periplasmic binding protein-like II"/>
    <property type="match status" value="1"/>
</dbReference>
<accession>A0A1Y0EFU5</accession>
<sequence length="352" mass="37801">MRIFNALGAAALLSAGISAGTAAADEIKVGICVSWPGYAMLELARQQGFLPEHDLDITIFEDPLGGHSALAAGQIDVYGCTADYTPIIVDQGFDVVNVAFLNPSYGVDHIILAPEVEVETLAGSKVSAPQAYIGHLLMGMWLDREGVDLDTVEWINLNADEAVGPMLSGDLAAGYMYEPWISQVLEANPGARSVINTGDAELLKSGIYMDAMYMNKNFIAENREAAVAVLKARWDGLTYWNQNVEAANKAMAAFLQWPEEDIGYVIGTDGKSLDGGIYMLDFDESARMCGVLEGEPPFGIENGAMTGTIATINEWWIRLGLMENTIDAAAGVDCSLMGDLVAAGYRQDLQPN</sequence>
<feature type="chain" id="PRO_5012281984" evidence="4">
    <location>
        <begin position="25"/>
        <end position="352"/>
    </location>
</feature>
<dbReference type="Gene3D" id="3.40.190.10">
    <property type="entry name" value="Periplasmic binding protein-like II"/>
    <property type="match status" value="2"/>
</dbReference>
<comment type="subcellular location">
    <subcellularLocation>
        <location evidence="1">Periplasm</location>
    </subcellularLocation>
</comment>
<keyword evidence="3 4" id="KW-0732">Signal</keyword>
<protein>
    <submittedName>
        <fullName evidence="6">NMT1/THI5 like protein</fullName>
    </submittedName>
</protein>
<dbReference type="AlphaFoldDB" id="A0A1Y0EFU5"/>
<dbReference type="InterPro" id="IPR015168">
    <property type="entry name" value="SsuA/THI5"/>
</dbReference>
<evidence type="ECO:0000256" key="2">
    <source>
        <dbReference type="ARBA" id="ARBA00010742"/>
    </source>
</evidence>
<feature type="domain" description="SsuA/THI5-like" evidence="5">
    <location>
        <begin position="38"/>
        <end position="243"/>
    </location>
</feature>
<feature type="signal peptide" evidence="4">
    <location>
        <begin position="1"/>
        <end position="24"/>
    </location>
</feature>
<dbReference type="PANTHER" id="PTHR30024">
    <property type="entry name" value="ALIPHATIC SULFONATES-BINDING PROTEIN-RELATED"/>
    <property type="match status" value="1"/>
</dbReference>
<dbReference type="KEGG" id="lvs:LOKVESSMR4R_03212"/>
<dbReference type="PANTHER" id="PTHR30024:SF47">
    <property type="entry name" value="TAURINE-BINDING PERIPLASMIC PROTEIN"/>
    <property type="match status" value="1"/>
</dbReference>
<evidence type="ECO:0000313" key="6">
    <source>
        <dbReference type="EMBL" id="ARU02493.1"/>
    </source>
</evidence>
<dbReference type="Pfam" id="PF09084">
    <property type="entry name" value="NMT1"/>
    <property type="match status" value="1"/>
</dbReference>
<evidence type="ECO:0000256" key="3">
    <source>
        <dbReference type="ARBA" id="ARBA00022729"/>
    </source>
</evidence>
<dbReference type="OrthoDB" id="9815602at2"/>
<evidence type="ECO:0000256" key="1">
    <source>
        <dbReference type="ARBA" id="ARBA00004418"/>
    </source>
</evidence>
<gene>
    <name evidence="6" type="ORF">LOKVESSMR4R_03212</name>
</gene>
<proteinExistence type="inferred from homology"/>
<dbReference type="EMBL" id="CP021431">
    <property type="protein sequence ID" value="ARU02493.1"/>
    <property type="molecule type" value="Genomic_DNA"/>
</dbReference>
<dbReference type="Proteomes" id="UP000195273">
    <property type="component" value="Chromosome"/>
</dbReference>
<evidence type="ECO:0000313" key="7">
    <source>
        <dbReference type="Proteomes" id="UP000195273"/>
    </source>
</evidence>
<dbReference type="RefSeq" id="WP_087210561.1">
    <property type="nucleotide sequence ID" value="NZ_CP021431.1"/>
</dbReference>
<dbReference type="GO" id="GO:0042597">
    <property type="term" value="C:periplasmic space"/>
    <property type="evidence" value="ECO:0007669"/>
    <property type="project" value="UniProtKB-SubCell"/>
</dbReference>
<evidence type="ECO:0000259" key="5">
    <source>
        <dbReference type="Pfam" id="PF09084"/>
    </source>
</evidence>
<comment type="similarity">
    <text evidence="2">Belongs to the bacterial solute-binding protein SsuA/TauA family.</text>
</comment>
<evidence type="ECO:0000256" key="4">
    <source>
        <dbReference type="SAM" id="SignalP"/>
    </source>
</evidence>
<keyword evidence="7" id="KW-1185">Reference proteome</keyword>
<name>A0A1Y0EFU5_9RHOB</name>
<reference evidence="6 7" key="1">
    <citation type="submission" date="2017-05" db="EMBL/GenBank/DDBJ databases">
        <title>Genome Sequence of Loktanella vestfoldensis Strain SMR4r Isolated from a Culture of the Diatom Skeletonema marinoi.</title>
        <authorList>
            <person name="Topel M."/>
            <person name="Pinder M.I.M."/>
            <person name="Johansson O.N."/>
            <person name="Kourtchenko O."/>
            <person name="Godhe A."/>
            <person name="Clarke A.K."/>
        </authorList>
    </citation>
    <scope>NUCLEOTIDE SEQUENCE [LARGE SCALE GENOMIC DNA]</scope>
    <source>
        <strain evidence="6 7">SMR4r</strain>
    </source>
</reference>